<organism evidence="7 8">
    <name type="scientific">Apostasia shenzhenica</name>
    <dbReference type="NCBI Taxonomy" id="1088818"/>
    <lineage>
        <taxon>Eukaryota</taxon>
        <taxon>Viridiplantae</taxon>
        <taxon>Streptophyta</taxon>
        <taxon>Embryophyta</taxon>
        <taxon>Tracheophyta</taxon>
        <taxon>Spermatophyta</taxon>
        <taxon>Magnoliopsida</taxon>
        <taxon>Liliopsida</taxon>
        <taxon>Asparagales</taxon>
        <taxon>Orchidaceae</taxon>
        <taxon>Apostasioideae</taxon>
        <taxon>Apostasia</taxon>
    </lineage>
</organism>
<evidence type="ECO:0000256" key="5">
    <source>
        <dbReference type="SAM" id="SignalP"/>
    </source>
</evidence>
<proteinExistence type="inferred from homology"/>
<evidence type="ECO:0000313" key="7">
    <source>
        <dbReference type="EMBL" id="PKA51809.1"/>
    </source>
</evidence>
<evidence type="ECO:0000259" key="6">
    <source>
        <dbReference type="SMART" id="SM00499"/>
    </source>
</evidence>
<evidence type="ECO:0000256" key="4">
    <source>
        <dbReference type="ARBA" id="ARBA00023180"/>
    </source>
</evidence>
<dbReference type="AlphaFoldDB" id="A0A2I0A8C9"/>
<dbReference type="InterPro" id="IPR043325">
    <property type="entry name" value="LTSS"/>
</dbReference>
<dbReference type="InterPro" id="IPR036312">
    <property type="entry name" value="Bifun_inhib/LTP/seed_sf"/>
</dbReference>
<dbReference type="OrthoDB" id="659547at2759"/>
<keyword evidence="8" id="KW-1185">Reference proteome</keyword>
<protein>
    <submittedName>
        <fullName evidence="7">Non-specific lipid-transfer protein-like protein</fullName>
    </submittedName>
</protein>
<dbReference type="STRING" id="1088818.A0A2I0A8C9"/>
<dbReference type="SUPFAM" id="SSF47699">
    <property type="entry name" value="Bifunctional inhibitor/lipid-transfer protein/seed storage 2S albumin"/>
    <property type="match status" value="1"/>
</dbReference>
<name>A0A2I0A8C9_9ASPA</name>
<evidence type="ECO:0000256" key="3">
    <source>
        <dbReference type="ARBA" id="ARBA00023157"/>
    </source>
</evidence>
<keyword evidence="2 5" id="KW-0732">Signal</keyword>
<sequence>MAILHPAPPPATAFRLAAAVICTAFVLTPTSPADATANPAAPPPGAEYDCIDESVDVAPCLTFIENVSTLARPAEDCCPGLATAARASPVCFCRLLDGRPILGVEINAKKALNLPATCGFRPPAVSPCTAGRYAGRFCRSDLIRSLPISSSPDPPRRVGVSPFVVEIRGFSERGSSDSSTEPMLVAPLLSATNGVGSSGRRAWAPRFL</sequence>
<dbReference type="Proteomes" id="UP000236161">
    <property type="component" value="Unassembled WGS sequence"/>
</dbReference>
<gene>
    <name evidence="7" type="ORF">AXF42_Ash008038</name>
</gene>
<dbReference type="InterPro" id="IPR016140">
    <property type="entry name" value="Bifunc_inhib/LTP/seed_store"/>
</dbReference>
<dbReference type="Gene3D" id="1.10.110.10">
    <property type="entry name" value="Plant lipid-transfer and hydrophobic proteins"/>
    <property type="match status" value="1"/>
</dbReference>
<feature type="chain" id="PRO_5014147145" evidence="5">
    <location>
        <begin position="36"/>
        <end position="208"/>
    </location>
</feature>
<dbReference type="Pfam" id="PF14368">
    <property type="entry name" value="LTP_2"/>
    <property type="match status" value="1"/>
</dbReference>
<reference evidence="7 8" key="1">
    <citation type="journal article" date="2017" name="Nature">
        <title>The Apostasia genome and the evolution of orchids.</title>
        <authorList>
            <person name="Zhang G.Q."/>
            <person name="Liu K.W."/>
            <person name="Li Z."/>
            <person name="Lohaus R."/>
            <person name="Hsiao Y.Y."/>
            <person name="Niu S.C."/>
            <person name="Wang J.Y."/>
            <person name="Lin Y.C."/>
            <person name="Xu Q."/>
            <person name="Chen L.J."/>
            <person name="Yoshida K."/>
            <person name="Fujiwara S."/>
            <person name="Wang Z.W."/>
            <person name="Zhang Y.Q."/>
            <person name="Mitsuda N."/>
            <person name="Wang M."/>
            <person name="Liu G.H."/>
            <person name="Pecoraro L."/>
            <person name="Huang H.X."/>
            <person name="Xiao X.J."/>
            <person name="Lin M."/>
            <person name="Wu X.Y."/>
            <person name="Wu W.L."/>
            <person name="Chen Y.Y."/>
            <person name="Chang S.B."/>
            <person name="Sakamoto S."/>
            <person name="Ohme-Takagi M."/>
            <person name="Yagi M."/>
            <person name="Zeng S.J."/>
            <person name="Shen C.Y."/>
            <person name="Yeh C.M."/>
            <person name="Luo Y.B."/>
            <person name="Tsai W.C."/>
            <person name="Van de Peer Y."/>
            <person name="Liu Z.J."/>
        </authorList>
    </citation>
    <scope>NUCLEOTIDE SEQUENCE [LARGE SCALE GENOMIC DNA]</scope>
    <source>
        <strain evidence="8">cv. Shenzhen</strain>
        <tissue evidence="7">Stem</tissue>
    </source>
</reference>
<keyword evidence="3" id="KW-1015">Disulfide bond</keyword>
<feature type="domain" description="Bifunctional inhibitor/plant lipid transfer protein/seed storage helical" evidence="6">
    <location>
        <begin position="60"/>
        <end position="128"/>
    </location>
</feature>
<dbReference type="CDD" id="cd00010">
    <property type="entry name" value="AAI_LTSS"/>
    <property type="match status" value="1"/>
</dbReference>
<feature type="signal peptide" evidence="5">
    <location>
        <begin position="1"/>
        <end position="35"/>
    </location>
</feature>
<evidence type="ECO:0000313" key="8">
    <source>
        <dbReference type="Proteomes" id="UP000236161"/>
    </source>
</evidence>
<dbReference type="SMART" id="SM00499">
    <property type="entry name" value="AAI"/>
    <property type="match status" value="1"/>
</dbReference>
<evidence type="ECO:0000256" key="1">
    <source>
        <dbReference type="ARBA" id="ARBA00009748"/>
    </source>
</evidence>
<accession>A0A2I0A8C9</accession>
<evidence type="ECO:0000256" key="2">
    <source>
        <dbReference type="ARBA" id="ARBA00022729"/>
    </source>
</evidence>
<keyword evidence="4" id="KW-0325">Glycoprotein</keyword>
<dbReference type="EMBL" id="KZ452012">
    <property type="protein sequence ID" value="PKA51809.1"/>
    <property type="molecule type" value="Genomic_DNA"/>
</dbReference>
<dbReference type="PANTHER" id="PTHR33044">
    <property type="entry name" value="BIFUNCTIONAL INHIBITOR/LIPID-TRANSFER PROTEIN/SEED STORAGE 2S ALBUMIN SUPERFAMILY PROTEIN-RELATED"/>
    <property type="match status" value="1"/>
</dbReference>
<comment type="similarity">
    <text evidence="1">Belongs to the plant LTP family.</text>
</comment>